<comment type="caution">
    <text evidence="5">The sequence shown here is derived from an EMBL/GenBank/DDBJ whole genome shotgun (WGS) entry which is preliminary data.</text>
</comment>
<dbReference type="InterPro" id="IPR006680">
    <property type="entry name" value="Amidohydro-rel"/>
</dbReference>
<gene>
    <name evidence="5" type="ORF">N7450_005483</name>
</gene>
<dbReference type="Proteomes" id="UP001216150">
    <property type="component" value="Unassembled WGS sequence"/>
</dbReference>
<dbReference type="EMBL" id="JAQJAC010000004">
    <property type="protein sequence ID" value="KAJ5585696.1"/>
    <property type="molecule type" value="Genomic_DNA"/>
</dbReference>
<evidence type="ECO:0000256" key="1">
    <source>
        <dbReference type="ARBA" id="ARBA00022793"/>
    </source>
</evidence>
<evidence type="ECO:0000256" key="2">
    <source>
        <dbReference type="ARBA" id="ARBA00023239"/>
    </source>
</evidence>
<dbReference type="SUPFAM" id="SSF51556">
    <property type="entry name" value="Metallo-dependent hydrolases"/>
    <property type="match status" value="1"/>
</dbReference>
<keyword evidence="6" id="KW-1185">Reference proteome</keyword>
<evidence type="ECO:0000313" key="6">
    <source>
        <dbReference type="Proteomes" id="UP001216150"/>
    </source>
</evidence>
<dbReference type="InterPro" id="IPR032465">
    <property type="entry name" value="ACMSD"/>
</dbReference>
<evidence type="ECO:0000256" key="3">
    <source>
        <dbReference type="RuleBase" id="RU366045"/>
    </source>
</evidence>
<dbReference type="GO" id="GO:0016831">
    <property type="term" value="F:carboxy-lyase activity"/>
    <property type="evidence" value="ECO:0007669"/>
    <property type="project" value="UniProtKB-KW"/>
</dbReference>
<dbReference type="Pfam" id="PF04909">
    <property type="entry name" value="Amidohydro_2"/>
    <property type="match status" value="1"/>
</dbReference>
<accession>A0AAD6GT46</accession>
<evidence type="ECO:0000313" key="5">
    <source>
        <dbReference type="EMBL" id="KAJ5585696.1"/>
    </source>
</evidence>
<dbReference type="GO" id="GO:0016787">
    <property type="term" value="F:hydrolase activity"/>
    <property type="evidence" value="ECO:0007669"/>
    <property type="project" value="InterPro"/>
</dbReference>
<keyword evidence="2 3" id="KW-0456">Lyase</keyword>
<dbReference type="PANTHER" id="PTHR21240">
    <property type="entry name" value="2-AMINO-3-CARBOXYLMUCONATE-6-SEMIALDEHYDE DECARBOXYLASE"/>
    <property type="match status" value="1"/>
</dbReference>
<protein>
    <recommendedName>
        <fullName evidence="4">Amidohydrolase-related domain-containing protein</fullName>
    </recommendedName>
</protein>
<feature type="domain" description="Amidohydrolase-related" evidence="4">
    <location>
        <begin position="65"/>
        <end position="349"/>
    </location>
</feature>
<dbReference type="InterPro" id="IPR032466">
    <property type="entry name" value="Metal_Hydrolase"/>
</dbReference>
<name>A0AAD6GT46_9EURO</name>
<evidence type="ECO:0000259" key="4">
    <source>
        <dbReference type="Pfam" id="PF04909"/>
    </source>
</evidence>
<dbReference type="GO" id="GO:0019748">
    <property type="term" value="P:secondary metabolic process"/>
    <property type="evidence" value="ECO:0007669"/>
    <property type="project" value="TreeGrafter"/>
</dbReference>
<keyword evidence="1 3" id="KW-0210">Decarboxylase</keyword>
<comment type="similarity">
    <text evidence="3">Belongs to the metallo-dependent hydrolases superfamily.</text>
</comment>
<organism evidence="5 6">
    <name type="scientific">Penicillium hetheringtonii</name>
    <dbReference type="NCBI Taxonomy" id="911720"/>
    <lineage>
        <taxon>Eukaryota</taxon>
        <taxon>Fungi</taxon>
        <taxon>Dikarya</taxon>
        <taxon>Ascomycota</taxon>
        <taxon>Pezizomycotina</taxon>
        <taxon>Eurotiomycetes</taxon>
        <taxon>Eurotiomycetidae</taxon>
        <taxon>Eurotiales</taxon>
        <taxon>Aspergillaceae</taxon>
        <taxon>Penicillium</taxon>
    </lineage>
</organism>
<sequence length="350" mass="39393">MVLTERPTFSGAAKKTFQKIAIEEAISTHVFNATATLPPVNSTAELPYVDTKYVADVKDRLTNVEARVKAMDEAGVALTVVSLTMPGIEGIFDTTVAVETARKVNNEIRELYTAGPYAERFRAFGCVAMQDPKAAAAEAERCIKELGFVGILINGFSNVGSADQVQYLDEPQCAPFWAKMAELDVPLYMHPRIPSPSQMRVYKGYEFLGGSPWGFGTETATHAIRLMISGLFDKHPNLRIILGHCGEGIPFSVNRIDHRLRHFQSHHTPCKLRLQEYWEKNFYITTAGVMDDGTFFNTLKSCGEDRLMWSVDYPYEDYNEISSWFDNLDLNNNSRAKIGWENARRILKLE</sequence>
<dbReference type="Gene3D" id="3.20.20.140">
    <property type="entry name" value="Metal-dependent hydrolases"/>
    <property type="match status" value="1"/>
</dbReference>
<proteinExistence type="inferred from homology"/>
<reference evidence="5 6" key="1">
    <citation type="journal article" date="2023" name="IMA Fungus">
        <title>Comparative genomic study of the Penicillium genus elucidates a diverse pangenome and 15 lateral gene transfer events.</title>
        <authorList>
            <person name="Petersen C."/>
            <person name="Sorensen T."/>
            <person name="Nielsen M.R."/>
            <person name="Sondergaard T.E."/>
            <person name="Sorensen J.L."/>
            <person name="Fitzpatrick D.A."/>
            <person name="Frisvad J.C."/>
            <person name="Nielsen K.L."/>
        </authorList>
    </citation>
    <scope>NUCLEOTIDE SEQUENCE [LARGE SCALE GENOMIC DNA]</scope>
    <source>
        <strain evidence="5 6">IBT 29057</strain>
    </source>
</reference>
<dbReference type="PANTHER" id="PTHR21240:SF30">
    <property type="entry name" value="AMIDOHYDROLASE-RELATED DOMAIN-CONTAINING PROTEIN-RELATED"/>
    <property type="match status" value="1"/>
</dbReference>
<dbReference type="GO" id="GO:0005829">
    <property type="term" value="C:cytosol"/>
    <property type="evidence" value="ECO:0007669"/>
    <property type="project" value="TreeGrafter"/>
</dbReference>
<dbReference type="AlphaFoldDB" id="A0AAD6GT46"/>